<evidence type="ECO:0000256" key="3">
    <source>
        <dbReference type="ARBA" id="ARBA00022475"/>
    </source>
</evidence>
<dbReference type="GO" id="GO:0043252">
    <property type="term" value="P:sodium-independent organic anion transport"/>
    <property type="evidence" value="ECO:0007669"/>
    <property type="project" value="TreeGrafter"/>
</dbReference>
<feature type="transmembrane region" description="Helical" evidence="8">
    <location>
        <begin position="301"/>
        <end position="321"/>
    </location>
</feature>
<accession>A0A7I8WCB2</accession>
<feature type="domain" description="Kazal-like" evidence="9">
    <location>
        <begin position="404"/>
        <end position="456"/>
    </location>
</feature>
<keyword evidence="5 8" id="KW-1133">Transmembrane helix</keyword>
<dbReference type="GO" id="GO:0015347">
    <property type="term" value="F:sodium-independent organic anion transmembrane transporter activity"/>
    <property type="evidence" value="ECO:0007669"/>
    <property type="project" value="TreeGrafter"/>
</dbReference>
<keyword evidence="4 8" id="KW-0812">Transmembrane</keyword>
<protein>
    <submittedName>
        <fullName evidence="10">DgyrCDS14010</fullName>
    </submittedName>
</protein>
<evidence type="ECO:0000259" key="9">
    <source>
        <dbReference type="PROSITE" id="PS51465"/>
    </source>
</evidence>
<dbReference type="OrthoDB" id="6286541at2759"/>
<dbReference type="AlphaFoldDB" id="A0A7I8WCB2"/>
<feature type="transmembrane region" description="Helical" evidence="8">
    <location>
        <begin position="20"/>
        <end position="44"/>
    </location>
</feature>
<feature type="transmembrane region" description="Helical" evidence="8">
    <location>
        <begin position="93"/>
        <end position="114"/>
    </location>
</feature>
<comment type="subcellular location">
    <subcellularLocation>
        <location evidence="1">Cell membrane</location>
        <topology evidence="1">Multi-pass membrane protein</topology>
    </subcellularLocation>
</comment>
<evidence type="ECO:0000313" key="11">
    <source>
        <dbReference type="Proteomes" id="UP000549394"/>
    </source>
</evidence>
<dbReference type="PROSITE" id="PS51465">
    <property type="entry name" value="KAZAL_2"/>
    <property type="match status" value="1"/>
</dbReference>
<dbReference type="Gene3D" id="1.20.1250.20">
    <property type="entry name" value="MFS general substrate transporter like domains"/>
    <property type="match status" value="1"/>
</dbReference>
<comment type="caution">
    <text evidence="10">The sequence shown here is derived from an EMBL/GenBank/DDBJ whole genome shotgun (WGS) entry which is preliminary data.</text>
</comment>
<feature type="transmembrane region" description="Helical" evidence="8">
    <location>
        <begin position="472"/>
        <end position="488"/>
    </location>
</feature>
<dbReference type="SUPFAM" id="SSF103473">
    <property type="entry name" value="MFS general substrate transporter"/>
    <property type="match status" value="1"/>
</dbReference>
<evidence type="ECO:0000256" key="7">
    <source>
        <dbReference type="ARBA" id="ARBA00023157"/>
    </source>
</evidence>
<gene>
    <name evidence="10" type="ORF">DGYR_LOCUS13123</name>
</gene>
<keyword evidence="3" id="KW-1003">Cell membrane</keyword>
<dbReference type="Pfam" id="PF07648">
    <property type="entry name" value="Kazal_2"/>
    <property type="match status" value="1"/>
</dbReference>
<dbReference type="EMBL" id="CAJFCJ010000029">
    <property type="protein sequence ID" value="CAD5125804.1"/>
    <property type="molecule type" value="Genomic_DNA"/>
</dbReference>
<dbReference type="InterPro" id="IPR002350">
    <property type="entry name" value="Kazal_dom"/>
</dbReference>
<keyword evidence="6 8" id="KW-0472">Membrane</keyword>
<sequence length="573" mass="63934">MDKDRLKMKKEKRNSIIHNLRYNIHFFTLWVLLEGILFGSMKFYSLGVTRTLERRFNLRGVETGFMNGIEDVGTIVVILLVGYMGKIFSKPKLIGCFMMLISFGYFIFAIPFFIEGPKFSGFPSENFTEDRYSNDSNRDFCKMSQSIKDICTNHTNSGNKRAFIIFICANILMGLGESSLFTLGIAYIYENSSRKQASFLLGSIMLSFLLAPGVGLPLSSALTKIPENLISSPYEPGDQRFVGAWWVGYVILSAAMFIVTLDSLNPKLAKLLLEKSVSSLTKFKAVASDIPRSFFMIFKNIPLIIFIFGDCFVMFAIVGYSSASTRYLEAHFKMPIHRANFILGIIMVVPGIIGCALSSILSRFVEKRRALAACALLSYLSAVIPIILMQFSCSQTNLNGITANESIKGCTEECNCNDMTYDPVCDSQGINYFSPCAAGCNASFVNETFINCKCSPGGVVKKGLCFTPCSNLNIYIIISTISVVIHMLNKIPASIVQLRLSIHILTCVLMFMGAVMYTIVFLISRKVKFYSNDDKEIVIDIKETAENDNDDEVVDKDKEANLKLMPVEKQTVT</sequence>
<dbReference type="InterPro" id="IPR004156">
    <property type="entry name" value="OATP"/>
</dbReference>
<evidence type="ECO:0000256" key="8">
    <source>
        <dbReference type="SAM" id="Phobius"/>
    </source>
</evidence>
<feature type="transmembrane region" description="Helical" evidence="8">
    <location>
        <begin position="370"/>
        <end position="391"/>
    </location>
</feature>
<feature type="transmembrane region" description="Helical" evidence="8">
    <location>
        <begin position="500"/>
        <end position="523"/>
    </location>
</feature>
<name>A0A7I8WCB2_9ANNE</name>
<dbReference type="GO" id="GO:0016323">
    <property type="term" value="C:basolateral plasma membrane"/>
    <property type="evidence" value="ECO:0007669"/>
    <property type="project" value="TreeGrafter"/>
</dbReference>
<dbReference type="SUPFAM" id="SSF100895">
    <property type="entry name" value="Kazal-type serine protease inhibitors"/>
    <property type="match status" value="1"/>
</dbReference>
<keyword evidence="7" id="KW-1015">Disulfide bond</keyword>
<dbReference type="CDD" id="cd17336">
    <property type="entry name" value="MFS_SLCO_OATP"/>
    <property type="match status" value="1"/>
</dbReference>
<dbReference type="PANTHER" id="PTHR11388:SF142">
    <property type="entry name" value="SOLUTE CARRIER ORGANIC ANION TRANSPORTER FAMILY MEMBER 5A1"/>
    <property type="match status" value="1"/>
</dbReference>
<proteinExistence type="inferred from homology"/>
<dbReference type="InterPro" id="IPR036058">
    <property type="entry name" value="Kazal_dom_sf"/>
</dbReference>
<feature type="transmembrane region" description="Helical" evidence="8">
    <location>
        <begin position="199"/>
        <end position="222"/>
    </location>
</feature>
<keyword evidence="11" id="KW-1185">Reference proteome</keyword>
<evidence type="ECO:0000256" key="6">
    <source>
        <dbReference type="ARBA" id="ARBA00023136"/>
    </source>
</evidence>
<evidence type="ECO:0000256" key="1">
    <source>
        <dbReference type="ARBA" id="ARBA00004651"/>
    </source>
</evidence>
<reference evidence="10 11" key="1">
    <citation type="submission" date="2020-08" db="EMBL/GenBank/DDBJ databases">
        <authorList>
            <person name="Hejnol A."/>
        </authorList>
    </citation>
    <scope>NUCLEOTIDE SEQUENCE [LARGE SCALE GENOMIC DNA]</scope>
</reference>
<evidence type="ECO:0000256" key="5">
    <source>
        <dbReference type="ARBA" id="ARBA00022989"/>
    </source>
</evidence>
<feature type="transmembrane region" description="Helical" evidence="8">
    <location>
        <begin position="242"/>
        <end position="261"/>
    </location>
</feature>
<organism evidence="10 11">
    <name type="scientific">Dimorphilus gyrociliatus</name>
    <dbReference type="NCBI Taxonomy" id="2664684"/>
    <lineage>
        <taxon>Eukaryota</taxon>
        <taxon>Metazoa</taxon>
        <taxon>Spiralia</taxon>
        <taxon>Lophotrochozoa</taxon>
        <taxon>Annelida</taxon>
        <taxon>Polychaeta</taxon>
        <taxon>Polychaeta incertae sedis</taxon>
        <taxon>Dinophilidae</taxon>
        <taxon>Dimorphilus</taxon>
    </lineage>
</organism>
<feature type="transmembrane region" description="Helical" evidence="8">
    <location>
        <begin position="162"/>
        <end position="187"/>
    </location>
</feature>
<evidence type="ECO:0000256" key="4">
    <source>
        <dbReference type="ARBA" id="ARBA00022692"/>
    </source>
</evidence>
<dbReference type="InterPro" id="IPR036259">
    <property type="entry name" value="MFS_trans_sf"/>
</dbReference>
<comment type="similarity">
    <text evidence="2">Belongs to the organo anion transporter (TC 2.A.60) family.</text>
</comment>
<evidence type="ECO:0000313" key="10">
    <source>
        <dbReference type="EMBL" id="CAD5125804.1"/>
    </source>
</evidence>
<dbReference type="PANTHER" id="PTHR11388">
    <property type="entry name" value="ORGANIC ANION TRANSPORTER"/>
    <property type="match status" value="1"/>
</dbReference>
<feature type="transmembrane region" description="Helical" evidence="8">
    <location>
        <begin position="341"/>
        <end position="361"/>
    </location>
</feature>
<dbReference type="Pfam" id="PF03137">
    <property type="entry name" value="OATP"/>
    <property type="match status" value="1"/>
</dbReference>
<evidence type="ECO:0000256" key="2">
    <source>
        <dbReference type="ARBA" id="ARBA00009657"/>
    </source>
</evidence>
<feature type="transmembrane region" description="Helical" evidence="8">
    <location>
        <begin position="64"/>
        <end position="81"/>
    </location>
</feature>
<dbReference type="Proteomes" id="UP000549394">
    <property type="component" value="Unassembled WGS sequence"/>
</dbReference>